<feature type="domain" description="Kinesin motor" evidence="1">
    <location>
        <begin position="43"/>
        <end position="305"/>
    </location>
</feature>
<dbReference type="GO" id="GO:0003777">
    <property type="term" value="F:microtubule motor activity"/>
    <property type="evidence" value="ECO:0007669"/>
    <property type="project" value="InterPro"/>
</dbReference>
<dbReference type="GO" id="GO:0016887">
    <property type="term" value="F:ATP hydrolysis activity"/>
    <property type="evidence" value="ECO:0007669"/>
    <property type="project" value="TreeGrafter"/>
</dbReference>
<dbReference type="Pfam" id="PF00225">
    <property type="entry name" value="Kinesin"/>
    <property type="match status" value="1"/>
</dbReference>
<dbReference type="SUPFAM" id="SSF52540">
    <property type="entry name" value="P-loop containing nucleoside triphosphate hydrolases"/>
    <property type="match status" value="1"/>
</dbReference>
<dbReference type="Gene3D" id="3.40.850.10">
    <property type="entry name" value="Kinesin motor domain"/>
    <property type="match status" value="1"/>
</dbReference>
<dbReference type="GO" id="GO:0005874">
    <property type="term" value="C:microtubule"/>
    <property type="evidence" value="ECO:0007669"/>
    <property type="project" value="TreeGrafter"/>
</dbReference>
<dbReference type="OrthoDB" id="3176171at2759"/>
<reference evidence="2" key="1">
    <citation type="journal article" date="2020" name="Stud. Mycol.">
        <title>101 Dothideomycetes genomes: a test case for predicting lifestyles and emergence of pathogens.</title>
        <authorList>
            <person name="Haridas S."/>
            <person name="Albert R."/>
            <person name="Binder M."/>
            <person name="Bloem J."/>
            <person name="Labutti K."/>
            <person name="Salamov A."/>
            <person name="Andreopoulos B."/>
            <person name="Baker S."/>
            <person name="Barry K."/>
            <person name="Bills G."/>
            <person name="Bluhm B."/>
            <person name="Cannon C."/>
            <person name="Castanera R."/>
            <person name="Culley D."/>
            <person name="Daum C."/>
            <person name="Ezra D."/>
            <person name="Gonzalez J."/>
            <person name="Henrissat B."/>
            <person name="Kuo A."/>
            <person name="Liang C."/>
            <person name="Lipzen A."/>
            <person name="Lutzoni F."/>
            <person name="Magnuson J."/>
            <person name="Mondo S."/>
            <person name="Nolan M."/>
            <person name="Ohm R."/>
            <person name="Pangilinan J."/>
            <person name="Park H.-J."/>
            <person name="Ramirez L."/>
            <person name="Alfaro M."/>
            <person name="Sun H."/>
            <person name="Tritt A."/>
            <person name="Yoshinaga Y."/>
            <person name="Zwiers L.-H."/>
            <person name="Turgeon B."/>
            <person name="Goodwin S."/>
            <person name="Spatafora J."/>
            <person name="Crous P."/>
            <person name="Grigoriev I."/>
        </authorList>
    </citation>
    <scope>NUCLEOTIDE SEQUENCE</scope>
    <source>
        <strain evidence="2">HMLAC05119</strain>
    </source>
</reference>
<dbReference type="InterPro" id="IPR001752">
    <property type="entry name" value="Kinesin_motor_dom"/>
</dbReference>
<dbReference type="SMART" id="SM00129">
    <property type="entry name" value="KISc"/>
    <property type="match status" value="1"/>
</dbReference>
<dbReference type="GO" id="GO:0008017">
    <property type="term" value="F:microtubule binding"/>
    <property type="evidence" value="ECO:0007669"/>
    <property type="project" value="InterPro"/>
</dbReference>
<evidence type="ECO:0000259" key="1">
    <source>
        <dbReference type="SMART" id="SM00129"/>
    </source>
</evidence>
<dbReference type="GO" id="GO:0007018">
    <property type="term" value="P:microtubule-based movement"/>
    <property type="evidence" value="ECO:0007669"/>
    <property type="project" value="InterPro"/>
</dbReference>
<dbReference type="InterPro" id="IPR027417">
    <property type="entry name" value="P-loop_NTPase"/>
</dbReference>
<dbReference type="InterPro" id="IPR036961">
    <property type="entry name" value="Kinesin_motor_dom_sf"/>
</dbReference>
<dbReference type="PANTHER" id="PTHR24115">
    <property type="entry name" value="KINESIN-RELATED"/>
    <property type="match status" value="1"/>
</dbReference>
<gene>
    <name evidence="2" type="ORF">BDU57DRAFT_403065</name>
</gene>
<evidence type="ECO:0000313" key="3">
    <source>
        <dbReference type="Proteomes" id="UP000800096"/>
    </source>
</evidence>
<dbReference type="GO" id="GO:0005524">
    <property type="term" value="F:ATP binding"/>
    <property type="evidence" value="ECO:0007669"/>
    <property type="project" value="InterPro"/>
</dbReference>
<evidence type="ECO:0000313" key="2">
    <source>
        <dbReference type="EMBL" id="KAF1911029.1"/>
    </source>
</evidence>
<dbReference type="AlphaFoldDB" id="A0A6A5Q657"/>
<protein>
    <submittedName>
        <fullName evidence="2">P-loop containing nucleoside triphosphate hydrolase protein</fullName>
    </submittedName>
</protein>
<keyword evidence="2" id="KW-0378">Hydrolase</keyword>
<feature type="non-terminal residue" evidence="2">
    <location>
        <position position="307"/>
    </location>
</feature>
<dbReference type="PRINTS" id="PR00380">
    <property type="entry name" value="KINESINHEAVY"/>
</dbReference>
<accession>A0A6A5Q657</accession>
<feature type="non-terminal residue" evidence="2">
    <location>
        <position position="1"/>
    </location>
</feature>
<proteinExistence type="predicted"/>
<dbReference type="InterPro" id="IPR027640">
    <property type="entry name" value="Kinesin-like_fam"/>
</dbReference>
<keyword evidence="3" id="KW-1185">Reference proteome</keyword>
<dbReference type="EMBL" id="ML979147">
    <property type="protein sequence ID" value="KAF1911029.1"/>
    <property type="molecule type" value="Genomic_DNA"/>
</dbReference>
<organism evidence="2 3">
    <name type="scientific">Ampelomyces quisqualis</name>
    <name type="common">Powdery mildew agent</name>
    <dbReference type="NCBI Taxonomy" id="50730"/>
    <lineage>
        <taxon>Eukaryota</taxon>
        <taxon>Fungi</taxon>
        <taxon>Dikarya</taxon>
        <taxon>Ascomycota</taxon>
        <taxon>Pezizomycotina</taxon>
        <taxon>Dothideomycetes</taxon>
        <taxon>Pleosporomycetidae</taxon>
        <taxon>Pleosporales</taxon>
        <taxon>Pleosporineae</taxon>
        <taxon>Phaeosphaeriaceae</taxon>
        <taxon>Ampelomyces</taxon>
    </lineage>
</organism>
<sequence>AGEVAALQQRIDDERKLRLRQMDEFVGLKGGFRFLVVPKPRQLDAVAQAGGVEGEERGDDTTNVTCFNYGNHAVTVRDDNGHEVRFDGLDYVHRPAVDSIDAVWHECEPFVDGVVSQPARRLLMLAHGRTGSGKTHVMAHAEQGMIPRTLARLFEHQQREARAGHGVRVEATSVDLYRGDAYDCGDRKLVFTRDTAGAAGAAGGRWHARYAKTAEPGTGALAGRTPLPSLAAAHAFLGRVARQRAARTHATAANARSSRSHLVVALFVTVDRGPGGGGACEGSIHLADLAGNEGAQDAALAHDERTH</sequence>
<name>A0A6A5Q657_AMPQU</name>
<dbReference type="GO" id="GO:0005871">
    <property type="term" value="C:kinesin complex"/>
    <property type="evidence" value="ECO:0007669"/>
    <property type="project" value="TreeGrafter"/>
</dbReference>
<dbReference type="Proteomes" id="UP000800096">
    <property type="component" value="Unassembled WGS sequence"/>
</dbReference>